<evidence type="ECO:0000256" key="2">
    <source>
        <dbReference type="ARBA" id="ARBA00006484"/>
    </source>
</evidence>
<organism evidence="4 5">
    <name type="scientific">Portunus trituberculatus</name>
    <name type="common">Swimming crab</name>
    <name type="synonym">Neptunus trituberculatus</name>
    <dbReference type="NCBI Taxonomy" id="210409"/>
    <lineage>
        <taxon>Eukaryota</taxon>
        <taxon>Metazoa</taxon>
        <taxon>Ecdysozoa</taxon>
        <taxon>Arthropoda</taxon>
        <taxon>Crustacea</taxon>
        <taxon>Multicrustacea</taxon>
        <taxon>Malacostraca</taxon>
        <taxon>Eumalacostraca</taxon>
        <taxon>Eucarida</taxon>
        <taxon>Decapoda</taxon>
        <taxon>Pleocyemata</taxon>
        <taxon>Brachyura</taxon>
        <taxon>Eubrachyura</taxon>
        <taxon>Portunoidea</taxon>
        <taxon>Portunidae</taxon>
        <taxon>Portuninae</taxon>
        <taxon>Portunus</taxon>
    </lineage>
</organism>
<dbReference type="PANTHER" id="PTHR42760:SF83">
    <property type="entry name" value="(3R)-3-HYDROXYACYL-COA DEHYDROGENASE"/>
    <property type="match status" value="1"/>
</dbReference>
<comment type="similarity">
    <text evidence="2">Belongs to the short-chain dehydrogenases/reductases (SDR) family.</text>
</comment>
<evidence type="ECO:0000256" key="1">
    <source>
        <dbReference type="ARBA" id="ARBA00005194"/>
    </source>
</evidence>
<evidence type="ECO:0000313" key="5">
    <source>
        <dbReference type="Proteomes" id="UP000324222"/>
    </source>
</evidence>
<dbReference type="SUPFAM" id="SSF51735">
    <property type="entry name" value="NAD(P)-binding Rossmann-fold domains"/>
    <property type="match status" value="1"/>
</dbReference>
<evidence type="ECO:0000313" key="4">
    <source>
        <dbReference type="EMBL" id="MPC82097.1"/>
    </source>
</evidence>
<dbReference type="InterPro" id="IPR036291">
    <property type="entry name" value="NAD(P)-bd_dom_sf"/>
</dbReference>
<dbReference type="Pfam" id="PF00106">
    <property type="entry name" value="adh_short"/>
    <property type="match status" value="1"/>
</dbReference>
<dbReference type="GO" id="GO:0016616">
    <property type="term" value="F:oxidoreductase activity, acting on the CH-OH group of donors, NAD or NADP as acceptor"/>
    <property type="evidence" value="ECO:0007669"/>
    <property type="project" value="TreeGrafter"/>
</dbReference>
<dbReference type="GO" id="GO:0048038">
    <property type="term" value="F:quinone binding"/>
    <property type="evidence" value="ECO:0007669"/>
    <property type="project" value="TreeGrafter"/>
</dbReference>
<dbReference type="GO" id="GO:0006633">
    <property type="term" value="P:fatty acid biosynthetic process"/>
    <property type="evidence" value="ECO:0007669"/>
    <property type="project" value="TreeGrafter"/>
</dbReference>
<dbReference type="Gene3D" id="3.40.50.720">
    <property type="entry name" value="NAD(P)-binding Rossmann-like Domain"/>
    <property type="match status" value="1"/>
</dbReference>
<keyword evidence="3" id="KW-0560">Oxidoreductase</keyword>
<dbReference type="PANTHER" id="PTHR42760">
    <property type="entry name" value="SHORT-CHAIN DEHYDROGENASES/REDUCTASES FAMILY MEMBER"/>
    <property type="match status" value="1"/>
</dbReference>
<dbReference type="OrthoDB" id="1888931at2759"/>
<reference evidence="4 5" key="1">
    <citation type="submission" date="2019-05" db="EMBL/GenBank/DDBJ databases">
        <title>Another draft genome of Portunus trituberculatus and its Hox gene families provides insights of decapod evolution.</title>
        <authorList>
            <person name="Jeong J.-H."/>
            <person name="Song I."/>
            <person name="Kim S."/>
            <person name="Choi T."/>
            <person name="Kim D."/>
            <person name="Ryu S."/>
            <person name="Kim W."/>
        </authorList>
    </citation>
    <scope>NUCLEOTIDE SEQUENCE [LARGE SCALE GENOMIC DNA]</scope>
    <source>
        <tissue evidence="4">Muscle</tissue>
    </source>
</reference>
<dbReference type="PRINTS" id="PR00080">
    <property type="entry name" value="SDRFAMILY"/>
</dbReference>
<comment type="pathway">
    <text evidence="1">Lipid metabolism; fatty acid biosynthesis.</text>
</comment>
<comment type="caution">
    <text evidence="4">The sequence shown here is derived from an EMBL/GenBank/DDBJ whole genome shotgun (WGS) entry which is preliminary data.</text>
</comment>
<evidence type="ECO:0000256" key="3">
    <source>
        <dbReference type="ARBA" id="ARBA00023002"/>
    </source>
</evidence>
<proteinExistence type="inferred from homology"/>
<accession>A0A5B7IKG1</accession>
<dbReference type="AlphaFoldDB" id="A0A5B7IKG1"/>
<dbReference type="InterPro" id="IPR002347">
    <property type="entry name" value="SDR_fam"/>
</dbReference>
<dbReference type="Proteomes" id="UP000324222">
    <property type="component" value="Unassembled WGS sequence"/>
</dbReference>
<keyword evidence="5" id="KW-1185">Reference proteome</keyword>
<sequence>MQAAQETLSLLPNGTDHLALQMDVTQQRAVEEVMAAIRERFGKPPTLLVNCAGFFERTPVVEMEESSFNTAIDVNLKGTFLMTQAVTKAILADDKEGEKEGRGAIVNIASISGKTGFPGASHCAASKGGVVALTKSCAAEMAR</sequence>
<protein>
    <submittedName>
        <fullName evidence="4">Estradiol 17-beta-dehydrogenase 8</fullName>
    </submittedName>
</protein>
<dbReference type="PRINTS" id="PR00081">
    <property type="entry name" value="GDHRDH"/>
</dbReference>
<gene>
    <name evidence="4" type="primary">HSD17B8_1</name>
    <name evidence="4" type="ORF">E2C01_076742</name>
</gene>
<dbReference type="EMBL" id="VSRR010058833">
    <property type="protein sequence ID" value="MPC82097.1"/>
    <property type="molecule type" value="Genomic_DNA"/>
</dbReference>
<name>A0A5B7IKG1_PORTR</name>